<comment type="cofactor">
    <cofactor evidence="1">
        <name>Mn(2+)</name>
        <dbReference type="ChEBI" id="CHEBI:29035"/>
    </cofactor>
</comment>
<evidence type="ECO:0000313" key="9">
    <source>
        <dbReference type="EMBL" id="CYX22412.1"/>
    </source>
</evidence>
<dbReference type="CDD" id="cd03426">
    <property type="entry name" value="NUDIX_CoAse_Nudt7"/>
    <property type="match status" value="1"/>
</dbReference>
<accession>A0A123V8Q2</accession>
<evidence type="ECO:0000256" key="2">
    <source>
        <dbReference type="ARBA" id="ARBA00001946"/>
    </source>
</evidence>
<comment type="similarity">
    <text evidence="7">Belongs to the Nudix hydrolase family.</text>
</comment>
<dbReference type="Gene3D" id="3.90.79.10">
    <property type="entry name" value="Nucleoside Triphosphate Pyrophosphohydrolase"/>
    <property type="match status" value="1"/>
</dbReference>
<keyword evidence="6" id="KW-0464">Manganese</keyword>
<evidence type="ECO:0000313" key="10">
    <source>
        <dbReference type="Proteomes" id="UP000071962"/>
    </source>
</evidence>
<dbReference type="EC" id="3.6.1.55" evidence="9"/>
<evidence type="ECO:0000256" key="6">
    <source>
        <dbReference type="ARBA" id="ARBA00023211"/>
    </source>
</evidence>
<keyword evidence="3" id="KW-0479">Metal-binding</keyword>
<dbReference type="InterPro" id="IPR045121">
    <property type="entry name" value="CoAse"/>
</dbReference>
<dbReference type="Pfam" id="PF00293">
    <property type="entry name" value="NUDIX"/>
    <property type="match status" value="1"/>
</dbReference>
<comment type="cofactor">
    <cofactor evidence="2">
        <name>Mg(2+)</name>
        <dbReference type="ChEBI" id="CHEBI:18420"/>
    </cofactor>
</comment>
<dbReference type="AlphaFoldDB" id="A0A123V8Q2"/>
<dbReference type="InterPro" id="IPR020084">
    <property type="entry name" value="NUDIX_hydrolase_CS"/>
</dbReference>
<evidence type="ECO:0000256" key="3">
    <source>
        <dbReference type="ARBA" id="ARBA00022723"/>
    </source>
</evidence>
<evidence type="ECO:0000256" key="5">
    <source>
        <dbReference type="ARBA" id="ARBA00022842"/>
    </source>
</evidence>
<sequence>MTDQLQALLKDYQPQPLGEKRSYAVFLPLVWSDNQWQVLYEIRSESISQPGEVSFPGGRVEVGETPQQAAVREVMEELNIQPEQIDILGEIDYLVLERSTVHCFVGRLNLDWTTILPNEEVARIFTVPLSTLLTTQPVYYQLNSQIVPDCDFPFERLRGGVDYPFGHHKRSVPFYENLPENIWGMTAQFTHRFTEIVKSNLS</sequence>
<protein>
    <submittedName>
        <fullName evidence="9">NTP pyrophosphohydrolase including oxidative damage repair enzyme</fullName>
        <ecNumber evidence="9">3.6.1.55</ecNumber>
    </submittedName>
</protein>
<dbReference type="PROSITE" id="PS51462">
    <property type="entry name" value="NUDIX"/>
    <property type="match status" value="1"/>
</dbReference>
<dbReference type="PANTHER" id="PTHR12992:SF11">
    <property type="entry name" value="MITOCHONDRIAL COENZYME A DIPHOSPHATASE NUDT8"/>
    <property type="match status" value="1"/>
</dbReference>
<dbReference type="EMBL" id="FIKT01000024">
    <property type="protein sequence ID" value="CYX22412.1"/>
    <property type="molecule type" value="Genomic_DNA"/>
</dbReference>
<evidence type="ECO:0000259" key="8">
    <source>
        <dbReference type="PROSITE" id="PS51462"/>
    </source>
</evidence>
<reference evidence="9 10" key="1">
    <citation type="submission" date="2016-02" db="EMBL/GenBank/DDBJ databases">
        <authorList>
            <consortium name="Pathogen Informatics"/>
        </authorList>
    </citation>
    <scope>NUCLEOTIDE SEQUENCE [LARGE SCALE GENOMIC DNA]</scope>
    <source>
        <strain evidence="9 10">SS1062</strain>
    </source>
</reference>
<proteinExistence type="inferred from homology"/>
<organism evidence="9 10">
    <name type="scientific">Streptococcus suis</name>
    <dbReference type="NCBI Taxonomy" id="1307"/>
    <lineage>
        <taxon>Bacteria</taxon>
        <taxon>Bacillati</taxon>
        <taxon>Bacillota</taxon>
        <taxon>Bacilli</taxon>
        <taxon>Lactobacillales</taxon>
        <taxon>Streptococcaceae</taxon>
        <taxon>Streptococcus</taxon>
    </lineage>
</organism>
<gene>
    <name evidence="9" type="primary">mutT</name>
    <name evidence="9" type="ORF">ERS132551_01722</name>
</gene>
<dbReference type="PRINTS" id="PR00502">
    <property type="entry name" value="NUDIXFAMILY"/>
</dbReference>
<dbReference type="InterPro" id="IPR000086">
    <property type="entry name" value="NUDIX_hydrolase_dom"/>
</dbReference>
<evidence type="ECO:0000256" key="1">
    <source>
        <dbReference type="ARBA" id="ARBA00001936"/>
    </source>
</evidence>
<dbReference type="GO" id="GO:0046872">
    <property type="term" value="F:metal ion binding"/>
    <property type="evidence" value="ECO:0007669"/>
    <property type="project" value="UniProtKB-KW"/>
</dbReference>
<feature type="domain" description="Nudix hydrolase" evidence="8">
    <location>
        <begin position="21"/>
        <end position="150"/>
    </location>
</feature>
<dbReference type="Proteomes" id="UP000071962">
    <property type="component" value="Unassembled WGS sequence"/>
</dbReference>
<keyword evidence="5" id="KW-0460">Magnesium</keyword>
<evidence type="ECO:0000256" key="4">
    <source>
        <dbReference type="ARBA" id="ARBA00022801"/>
    </source>
</evidence>
<dbReference type="PANTHER" id="PTHR12992">
    <property type="entry name" value="NUDIX HYDROLASE"/>
    <property type="match status" value="1"/>
</dbReference>
<name>A0A123V8Q2_STRSU</name>
<dbReference type="SUPFAM" id="SSF55811">
    <property type="entry name" value="Nudix"/>
    <property type="match status" value="1"/>
</dbReference>
<dbReference type="InterPro" id="IPR020476">
    <property type="entry name" value="Nudix_hydrolase"/>
</dbReference>
<evidence type="ECO:0000256" key="7">
    <source>
        <dbReference type="RuleBase" id="RU003476"/>
    </source>
</evidence>
<dbReference type="RefSeq" id="WP_044762253.1">
    <property type="nucleotide sequence ID" value="NZ_CEKS01000025.1"/>
</dbReference>
<dbReference type="GO" id="GO:0010945">
    <property type="term" value="F:coenzyme A diphosphatase activity"/>
    <property type="evidence" value="ECO:0007669"/>
    <property type="project" value="InterPro"/>
</dbReference>
<keyword evidence="4 7" id="KW-0378">Hydrolase</keyword>
<dbReference type="PROSITE" id="PS00893">
    <property type="entry name" value="NUDIX_BOX"/>
    <property type="match status" value="1"/>
</dbReference>
<dbReference type="GO" id="GO:0035539">
    <property type="term" value="F:8-oxo-7,8-dihydrodeoxyguanosine triphosphate pyrophosphatase activity"/>
    <property type="evidence" value="ECO:0007669"/>
    <property type="project" value="UniProtKB-EC"/>
</dbReference>
<dbReference type="InterPro" id="IPR015797">
    <property type="entry name" value="NUDIX_hydrolase-like_dom_sf"/>
</dbReference>